<dbReference type="KEGG" id="vg:30523541"/>
<evidence type="ECO:0000313" key="2">
    <source>
        <dbReference type="Proteomes" id="UP000201465"/>
    </source>
</evidence>
<dbReference type="GeneID" id="30523541"/>
<accession>A0A1M7XTW8</accession>
<keyword evidence="2" id="KW-1185">Reference proteome</keyword>
<dbReference type="EMBL" id="LT671577">
    <property type="protein sequence ID" value="SHO33124.1"/>
    <property type="molecule type" value="Genomic_DNA"/>
</dbReference>
<protein>
    <submittedName>
        <fullName evidence="1">Isoprenyl synthase</fullName>
    </submittedName>
</protein>
<gene>
    <name evidence="1" type="ORF">BQ3484_56</name>
</gene>
<organism evidence="1 2">
    <name type="scientific">Cedratvirus A11</name>
    <dbReference type="NCBI Taxonomy" id="1903266"/>
    <lineage>
        <taxon>Viruses</taxon>
        <taxon>Pithoviruses</taxon>
        <taxon>Orthocedratvirinae</taxon>
        <taxon>Alphacedratvirus</taxon>
        <taxon>Alphacedratvirus aljazairmassiliense</taxon>
    </lineage>
</organism>
<dbReference type="RefSeq" id="YP_009328996.1">
    <property type="nucleotide sequence ID" value="NC_032108.1"/>
</dbReference>
<dbReference type="CDD" id="cd00385">
    <property type="entry name" value="Isoprenoid_Biosyn_C1"/>
    <property type="match status" value="1"/>
</dbReference>
<sequence>MQIFYHWFKPNPQELRSLLRKRESNKGVCLFTAHVLAQSKALDVKFSTEDINNGKFCFYGSLLLSFCLGANMKDLYQPLFSYSLLYVLIDSFLDAPGRSEKKDTLCHLHALLEGESPPPDDAFLSLVGKHYTCLLKYKPAVKKDLLKIFLIEVESVPFQSSADHTEAEFMSMCKKKGALSLRALFTLACDSGEGDIHSAEADEIGFCIQLLDDLYDVFLDKEQGIHTIATYHLEKHGNCDQLYSYTLNKIDSLPSKFILLQTVMMAFAVCMAQNTACLSPNLREQIEPFFFLPPGVQLSQVL</sequence>
<reference evidence="1 2" key="1">
    <citation type="submission" date="2016-11" db="EMBL/GenBank/DDBJ databases">
        <authorList>
            <consortium name="Urmite Genomes"/>
        </authorList>
    </citation>
    <scope>NUCLEOTIDE SEQUENCE [LARGE SCALE GENOMIC DNA]</scope>
    <source>
        <strain evidence="1 2">A11</strain>
    </source>
</reference>
<name>A0A1M7XTW8_9VIRU</name>
<proteinExistence type="predicted"/>
<evidence type="ECO:0000313" key="1">
    <source>
        <dbReference type="EMBL" id="SHO33124.1"/>
    </source>
</evidence>
<dbReference type="Proteomes" id="UP000201465">
    <property type="component" value="Segment"/>
</dbReference>